<proteinExistence type="predicted"/>
<sequence length="283" mass="31629">MQEVFDCVRIWSICQHAWIPTVLVFVLSMFEPAINIYAKLPDFVGSYLVISSGPLAACWIESNVTQYKYCMIPTFNFTVYADRNFYRKRWRSELAVRLLLDWHMVVLFSLGRFDMLKYPKALLNSFSALLLLNILAVLLNVLAIAANGSISPNTSTFIFIQIVLTSIILSHFILSLRSIYHTTDNSLQTGSKQSSLHFISAIEGNMGATLSGSWGSNREDEEEETEEIQYSEYPFSTGLIDLKKVNASENAEKAPEAGPSAPHASTGTSGAIGFEEIEMQEIV</sequence>
<feature type="transmembrane region" description="Helical" evidence="2">
    <location>
        <begin position="157"/>
        <end position="180"/>
    </location>
</feature>
<keyword evidence="4" id="KW-1185">Reference proteome</keyword>
<gene>
    <name evidence="3" type="ORF">QCA50_008266</name>
</gene>
<keyword evidence="2" id="KW-0812">Transmembrane</keyword>
<protein>
    <submittedName>
        <fullName evidence="3">Uncharacterized protein</fullName>
    </submittedName>
</protein>
<evidence type="ECO:0000313" key="4">
    <source>
        <dbReference type="Proteomes" id="UP001385951"/>
    </source>
</evidence>
<evidence type="ECO:0000256" key="1">
    <source>
        <dbReference type="SAM" id="MobiDB-lite"/>
    </source>
</evidence>
<name>A0AAW0GAY9_9APHY</name>
<reference evidence="3 4" key="1">
    <citation type="submission" date="2022-09" db="EMBL/GenBank/DDBJ databases">
        <authorList>
            <person name="Palmer J.M."/>
        </authorList>
    </citation>
    <scope>NUCLEOTIDE SEQUENCE [LARGE SCALE GENOMIC DNA]</scope>
    <source>
        <strain evidence="3 4">DSM 7382</strain>
    </source>
</reference>
<feature type="compositionally biased region" description="Acidic residues" evidence="1">
    <location>
        <begin position="219"/>
        <end position="229"/>
    </location>
</feature>
<feature type="region of interest" description="Disordered" evidence="1">
    <location>
        <begin position="248"/>
        <end position="276"/>
    </location>
</feature>
<feature type="transmembrane region" description="Helical" evidence="2">
    <location>
        <begin position="125"/>
        <end position="145"/>
    </location>
</feature>
<evidence type="ECO:0000313" key="3">
    <source>
        <dbReference type="EMBL" id="KAK7688727.1"/>
    </source>
</evidence>
<dbReference type="AlphaFoldDB" id="A0AAW0GAY9"/>
<dbReference type="Proteomes" id="UP001385951">
    <property type="component" value="Unassembled WGS sequence"/>
</dbReference>
<accession>A0AAW0GAY9</accession>
<feature type="region of interest" description="Disordered" evidence="1">
    <location>
        <begin position="211"/>
        <end position="230"/>
    </location>
</feature>
<keyword evidence="2" id="KW-0472">Membrane</keyword>
<comment type="caution">
    <text evidence="3">The sequence shown here is derived from an EMBL/GenBank/DDBJ whole genome shotgun (WGS) entry which is preliminary data.</text>
</comment>
<organism evidence="3 4">
    <name type="scientific">Cerrena zonata</name>
    <dbReference type="NCBI Taxonomy" id="2478898"/>
    <lineage>
        <taxon>Eukaryota</taxon>
        <taxon>Fungi</taxon>
        <taxon>Dikarya</taxon>
        <taxon>Basidiomycota</taxon>
        <taxon>Agaricomycotina</taxon>
        <taxon>Agaricomycetes</taxon>
        <taxon>Polyporales</taxon>
        <taxon>Cerrenaceae</taxon>
        <taxon>Cerrena</taxon>
    </lineage>
</organism>
<evidence type="ECO:0000256" key="2">
    <source>
        <dbReference type="SAM" id="Phobius"/>
    </source>
</evidence>
<dbReference type="EMBL" id="JASBNA010000010">
    <property type="protein sequence ID" value="KAK7688727.1"/>
    <property type="molecule type" value="Genomic_DNA"/>
</dbReference>
<keyword evidence="2" id="KW-1133">Transmembrane helix</keyword>